<keyword evidence="8" id="KW-0675">Receptor</keyword>
<feature type="transmembrane region" description="Helical" evidence="10">
    <location>
        <begin position="366"/>
        <end position="388"/>
    </location>
</feature>
<dbReference type="Proteomes" id="UP000614350">
    <property type="component" value="Unassembled WGS sequence"/>
</dbReference>
<evidence type="ECO:0000256" key="6">
    <source>
        <dbReference type="ARBA" id="ARBA00022989"/>
    </source>
</evidence>
<evidence type="ECO:0000256" key="8">
    <source>
        <dbReference type="ARBA" id="ARBA00023170"/>
    </source>
</evidence>
<dbReference type="GO" id="GO:0007165">
    <property type="term" value="P:signal transduction"/>
    <property type="evidence" value="ECO:0007669"/>
    <property type="project" value="UniProtKB-KW"/>
</dbReference>
<feature type="transmembrane region" description="Helical" evidence="10">
    <location>
        <begin position="495"/>
        <end position="515"/>
    </location>
</feature>
<comment type="caution">
    <text evidence="11">The sequence shown here is derived from an EMBL/GenBank/DDBJ whole genome shotgun (WGS) entry which is preliminary data.</text>
</comment>
<evidence type="ECO:0000256" key="5">
    <source>
        <dbReference type="ARBA" id="ARBA00022725"/>
    </source>
</evidence>
<dbReference type="GO" id="GO:0004984">
    <property type="term" value="F:olfactory receptor activity"/>
    <property type="evidence" value="ECO:0007669"/>
    <property type="project" value="InterPro"/>
</dbReference>
<feature type="transmembrane region" description="Helical" evidence="10">
    <location>
        <begin position="120"/>
        <end position="147"/>
    </location>
</feature>
<comment type="subcellular location">
    <subcellularLocation>
        <location evidence="1">Cell membrane</location>
        <topology evidence="1">Multi-pass membrane protein</topology>
    </subcellularLocation>
</comment>
<evidence type="ECO:0000256" key="2">
    <source>
        <dbReference type="ARBA" id="ARBA00022475"/>
    </source>
</evidence>
<feature type="transmembrane region" description="Helical" evidence="10">
    <location>
        <begin position="45"/>
        <end position="71"/>
    </location>
</feature>
<evidence type="ECO:0000256" key="7">
    <source>
        <dbReference type="ARBA" id="ARBA00023136"/>
    </source>
</evidence>
<proteinExistence type="predicted"/>
<dbReference type="GO" id="GO:0005886">
    <property type="term" value="C:plasma membrane"/>
    <property type="evidence" value="ECO:0007669"/>
    <property type="project" value="UniProtKB-SubCell"/>
</dbReference>
<dbReference type="EMBL" id="JACSEA010000003">
    <property type="protein sequence ID" value="KAF7405493.1"/>
    <property type="molecule type" value="Genomic_DNA"/>
</dbReference>
<evidence type="ECO:0008006" key="13">
    <source>
        <dbReference type="Google" id="ProtNLM"/>
    </source>
</evidence>
<evidence type="ECO:0000313" key="12">
    <source>
        <dbReference type="Proteomes" id="UP000614350"/>
    </source>
</evidence>
<keyword evidence="7 10" id="KW-0472">Membrane</keyword>
<feature type="transmembrane region" description="Helical" evidence="10">
    <location>
        <begin position="153"/>
        <end position="176"/>
    </location>
</feature>
<dbReference type="PANTHER" id="PTHR21137:SF35">
    <property type="entry name" value="ODORANT RECEPTOR 19A-RELATED"/>
    <property type="match status" value="1"/>
</dbReference>
<protein>
    <recommendedName>
        <fullName evidence="13">Odorant receptor</fullName>
    </recommendedName>
</protein>
<evidence type="ECO:0000256" key="1">
    <source>
        <dbReference type="ARBA" id="ARBA00004651"/>
    </source>
</evidence>
<accession>A0A834KEX0</accession>
<dbReference type="InterPro" id="IPR004117">
    <property type="entry name" value="7tm6_olfct_rcpt"/>
</dbReference>
<name>A0A834KEX0_VESVU</name>
<dbReference type="Pfam" id="PF02949">
    <property type="entry name" value="7tm_6"/>
    <property type="match status" value="2"/>
</dbReference>
<keyword evidence="2" id="KW-1003">Cell membrane</keyword>
<evidence type="ECO:0000256" key="10">
    <source>
        <dbReference type="SAM" id="Phobius"/>
    </source>
</evidence>
<gene>
    <name evidence="11" type="ORF">HZH66_004399</name>
</gene>
<keyword evidence="6 10" id="KW-1133">Transmembrane helix</keyword>
<reference evidence="11" key="1">
    <citation type="journal article" date="2020" name="G3 (Bethesda)">
        <title>High-Quality Assemblies for Three Invasive Social Wasps from the &lt;i&gt;Vespula&lt;/i&gt; Genus.</title>
        <authorList>
            <person name="Harrop T.W.R."/>
            <person name="Guhlin J."/>
            <person name="McLaughlin G.M."/>
            <person name="Permina E."/>
            <person name="Stockwell P."/>
            <person name="Gilligan J."/>
            <person name="Le Lec M.F."/>
            <person name="Gruber M.A.M."/>
            <person name="Quinn O."/>
            <person name="Lovegrove M."/>
            <person name="Duncan E.J."/>
            <person name="Remnant E.J."/>
            <person name="Van Eeckhoven J."/>
            <person name="Graham B."/>
            <person name="Knapp R.A."/>
            <person name="Langford K.W."/>
            <person name="Kronenberg Z."/>
            <person name="Press M.O."/>
            <person name="Eacker S.M."/>
            <person name="Wilson-Rankin E.E."/>
            <person name="Purcell J."/>
            <person name="Lester P.J."/>
            <person name="Dearden P.K."/>
        </authorList>
    </citation>
    <scope>NUCLEOTIDE SEQUENCE</scope>
    <source>
        <strain evidence="11">Marl-1</strain>
    </source>
</reference>
<keyword evidence="3" id="KW-0716">Sensory transduction</keyword>
<evidence type="ECO:0000313" key="11">
    <source>
        <dbReference type="EMBL" id="KAF7405493.1"/>
    </source>
</evidence>
<keyword evidence="4 10" id="KW-0812">Transmembrane</keyword>
<sequence>MQALKLLLSFMEEDLKATLYIGRIVLFRAYFLYDTRISPNYELTVVAQLIATFYAATSYTAVDTFVVMLVLHTCGQLSNLKRDLMNLRPRTSDEFKTKLIYIVEKHDYLNRFADTIEDRFNVMLLIQMLGCTVQLCFQCFQALLSIIGESNELFLLEISFLILYVFYVLIQLYLYCYVGERLLSESTSVLQAVYDCEWYNLTTKEAKSLLMIMHRARSPLCWNRFNLSVLGVWPEPSKTTLRWRLTSASIFWTSTTVTFLFICAPQTTDLILHSTTLDEAIENLSINIPIVISLVKQLVLRYHGEGNYPVYLTQFNSNRVIYTRSTFFLVEALRLLLVEIVNDWTQTLPEPERLTMLKNAKMSRRLCFFCSTLAYIMMVAFISLQIYLNTANASEVELGGLLHPATFPYDTKKSPYFEITWIGQFMGTIRHNNRELFQPYATRTNFDFDDYVLPNGISFDHGIVNYIYYVVIMVLTFRSFSFFQSMGSHEEDVPIVGKAFFIIHVIYTMLHLYIYCYVGETLLVESTGIAFSAYDCEWYNLPPKKAMCLMILICRARIAFQITIGKFSPLSLELFGAIMKTSAGYLSVLLAVKEDPIEE</sequence>
<organism evidence="11 12">
    <name type="scientific">Vespula vulgaris</name>
    <name type="common">Yellow jacket</name>
    <name type="synonym">Wasp</name>
    <dbReference type="NCBI Taxonomy" id="7454"/>
    <lineage>
        <taxon>Eukaryota</taxon>
        <taxon>Metazoa</taxon>
        <taxon>Ecdysozoa</taxon>
        <taxon>Arthropoda</taxon>
        <taxon>Hexapoda</taxon>
        <taxon>Insecta</taxon>
        <taxon>Pterygota</taxon>
        <taxon>Neoptera</taxon>
        <taxon>Endopterygota</taxon>
        <taxon>Hymenoptera</taxon>
        <taxon>Apocrita</taxon>
        <taxon>Aculeata</taxon>
        <taxon>Vespoidea</taxon>
        <taxon>Vespidae</taxon>
        <taxon>Vespinae</taxon>
        <taxon>Vespula</taxon>
    </lineage>
</organism>
<evidence type="ECO:0000256" key="4">
    <source>
        <dbReference type="ARBA" id="ARBA00022692"/>
    </source>
</evidence>
<keyword evidence="12" id="KW-1185">Reference proteome</keyword>
<dbReference type="AlphaFoldDB" id="A0A834KEX0"/>
<dbReference type="PANTHER" id="PTHR21137">
    <property type="entry name" value="ODORANT RECEPTOR"/>
    <property type="match status" value="1"/>
</dbReference>
<keyword evidence="5" id="KW-0552">Olfaction</keyword>
<keyword evidence="9" id="KW-0807">Transducer</keyword>
<dbReference type="GO" id="GO:0005549">
    <property type="term" value="F:odorant binding"/>
    <property type="evidence" value="ECO:0007669"/>
    <property type="project" value="InterPro"/>
</dbReference>
<evidence type="ECO:0000256" key="3">
    <source>
        <dbReference type="ARBA" id="ARBA00022606"/>
    </source>
</evidence>
<evidence type="ECO:0000256" key="9">
    <source>
        <dbReference type="ARBA" id="ARBA00023224"/>
    </source>
</evidence>
<feature type="transmembrane region" description="Helical" evidence="10">
    <location>
        <begin position="466"/>
        <end position="483"/>
    </location>
</feature>